<evidence type="ECO:0000256" key="1">
    <source>
        <dbReference type="ARBA" id="ARBA00001933"/>
    </source>
</evidence>
<organism evidence="8 9">
    <name type="scientific">Bifidobacterium biavatii DSM 23969</name>
    <dbReference type="NCBI Taxonomy" id="1437608"/>
    <lineage>
        <taxon>Bacteria</taxon>
        <taxon>Bacillati</taxon>
        <taxon>Actinomycetota</taxon>
        <taxon>Actinomycetes</taxon>
        <taxon>Bifidobacteriales</taxon>
        <taxon>Bifidobacteriaceae</taxon>
        <taxon>Bifidobacterium</taxon>
    </lineage>
</organism>
<dbReference type="OrthoDB" id="9763453at2"/>
<sequence>MNNPSPATPRNFDPADTLIPQLRGLRTSIIRSFDTEVSAIPGILKLTLGEPDFNTPDFIKQAAIDSLHRNRTHYATNAGTPELREAISAYLLRRRGQRYPAEDIIVTEGASEAITSCLTGLLGDDAALLYPTPSFGLYGNMATLTGAMPVPIDTSGTDFKLTPDALERALRSVRGRDAVLVLNSPNNPTGVALSSDRLRALAEVIERYDVTVLSDEVYAEIFYGHGPAPSIADYIPERTIVVNSTSKNYAMTGWRLGFFAAPHALACQLAKIHQIHVSTAATFTMDAAQAAYEQGDAAIDSMVAEYRRRRDLLANGFTDLGYQIVQPDGAFFLYVRVPDGHEQDGGFGYARLLARKAKVAGVPGEAFSDSPSPYVRFSYAANPDTLNEALRRIRTFRHAD</sequence>
<evidence type="ECO:0000313" key="9">
    <source>
        <dbReference type="Proteomes" id="UP000029108"/>
    </source>
</evidence>
<evidence type="ECO:0000256" key="5">
    <source>
        <dbReference type="ARBA" id="ARBA00022898"/>
    </source>
</evidence>
<dbReference type="STRING" id="1437608.GCA_000771645_00542"/>
<keyword evidence="4 6" id="KW-0808">Transferase</keyword>
<feature type="domain" description="Aminotransferase class I/classII large" evidence="7">
    <location>
        <begin position="43"/>
        <end position="393"/>
    </location>
</feature>
<accession>A0A087A0I0</accession>
<dbReference type="Gene3D" id="3.90.1150.10">
    <property type="entry name" value="Aspartate Aminotransferase, domain 1"/>
    <property type="match status" value="1"/>
</dbReference>
<comment type="cofactor">
    <cofactor evidence="1 6">
        <name>pyridoxal 5'-phosphate</name>
        <dbReference type="ChEBI" id="CHEBI:597326"/>
    </cofactor>
</comment>
<dbReference type="AlphaFoldDB" id="A0A087A0I0"/>
<reference evidence="8 9" key="1">
    <citation type="submission" date="2014-03" db="EMBL/GenBank/DDBJ databases">
        <title>Genomics of Bifidobacteria.</title>
        <authorList>
            <person name="Ventura M."/>
            <person name="Milani C."/>
            <person name="Lugli G.A."/>
        </authorList>
    </citation>
    <scope>NUCLEOTIDE SEQUENCE [LARGE SCALE GENOMIC DNA]</scope>
    <source>
        <strain evidence="8 9">DSM 23969</strain>
    </source>
</reference>
<dbReference type="eggNOG" id="COG0436">
    <property type="taxonomic scope" value="Bacteria"/>
</dbReference>
<dbReference type="InterPro" id="IPR015422">
    <property type="entry name" value="PyrdxlP-dep_Trfase_small"/>
</dbReference>
<dbReference type="InterPro" id="IPR004839">
    <property type="entry name" value="Aminotransferase_I/II_large"/>
</dbReference>
<dbReference type="SUPFAM" id="SSF53383">
    <property type="entry name" value="PLP-dependent transferases"/>
    <property type="match status" value="1"/>
</dbReference>
<dbReference type="EC" id="2.6.1.-" evidence="6"/>
<comment type="similarity">
    <text evidence="2 6">Belongs to the class-I pyridoxal-phosphate-dependent aminotransferase family.</text>
</comment>
<dbReference type="PROSITE" id="PS00105">
    <property type="entry name" value="AA_TRANSFER_CLASS_1"/>
    <property type="match status" value="1"/>
</dbReference>
<evidence type="ECO:0000256" key="4">
    <source>
        <dbReference type="ARBA" id="ARBA00022679"/>
    </source>
</evidence>
<proteinExistence type="inferred from homology"/>
<dbReference type="CDD" id="cd00609">
    <property type="entry name" value="AAT_like"/>
    <property type="match status" value="1"/>
</dbReference>
<dbReference type="GO" id="GO:0008483">
    <property type="term" value="F:transaminase activity"/>
    <property type="evidence" value="ECO:0007669"/>
    <property type="project" value="UniProtKB-KW"/>
</dbReference>
<name>A0A087A0I0_9BIFI</name>
<dbReference type="PANTHER" id="PTHR46383">
    <property type="entry name" value="ASPARTATE AMINOTRANSFERASE"/>
    <property type="match status" value="1"/>
</dbReference>
<protein>
    <recommendedName>
        <fullName evidence="6">Aminotransferase</fullName>
        <ecNumber evidence="6">2.6.1.-</ecNumber>
    </recommendedName>
</protein>
<dbReference type="Pfam" id="PF00155">
    <property type="entry name" value="Aminotran_1_2"/>
    <property type="match status" value="1"/>
</dbReference>
<dbReference type="EMBL" id="JGYN01000006">
    <property type="protein sequence ID" value="KFI52280.1"/>
    <property type="molecule type" value="Genomic_DNA"/>
</dbReference>
<dbReference type="InterPro" id="IPR015424">
    <property type="entry name" value="PyrdxlP-dep_Trfase"/>
</dbReference>
<dbReference type="InterPro" id="IPR050596">
    <property type="entry name" value="AspAT/PAT-like"/>
</dbReference>
<evidence type="ECO:0000256" key="6">
    <source>
        <dbReference type="RuleBase" id="RU000481"/>
    </source>
</evidence>
<dbReference type="GO" id="GO:0006520">
    <property type="term" value="P:amino acid metabolic process"/>
    <property type="evidence" value="ECO:0007669"/>
    <property type="project" value="InterPro"/>
</dbReference>
<comment type="caution">
    <text evidence="8">The sequence shown here is derived from an EMBL/GenBank/DDBJ whole genome shotgun (WGS) entry which is preliminary data.</text>
</comment>
<evidence type="ECO:0000259" key="7">
    <source>
        <dbReference type="Pfam" id="PF00155"/>
    </source>
</evidence>
<keyword evidence="9" id="KW-1185">Reference proteome</keyword>
<dbReference type="InterPro" id="IPR004838">
    <property type="entry name" value="NHTrfase_class1_PyrdxlP-BS"/>
</dbReference>
<dbReference type="Gene3D" id="3.40.640.10">
    <property type="entry name" value="Type I PLP-dependent aspartate aminotransferase-like (Major domain)"/>
    <property type="match status" value="1"/>
</dbReference>
<dbReference type="GO" id="GO:0030170">
    <property type="term" value="F:pyridoxal phosphate binding"/>
    <property type="evidence" value="ECO:0007669"/>
    <property type="project" value="InterPro"/>
</dbReference>
<dbReference type="PANTHER" id="PTHR46383:SF1">
    <property type="entry name" value="ASPARTATE AMINOTRANSFERASE"/>
    <property type="match status" value="1"/>
</dbReference>
<evidence type="ECO:0000256" key="2">
    <source>
        <dbReference type="ARBA" id="ARBA00007441"/>
    </source>
</evidence>
<dbReference type="Proteomes" id="UP000029108">
    <property type="component" value="Unassembled WGS sequence"/>
</dbReference>
<gene>
    <name evidence="8" type="ORF">BBIA_0578</name>
</gene>
<dbReference type="RefSeq" id="WP_051923717.1">
    <property type="nucleotide sequence ID" value="NZ_JDUU01000013.1"/>
</dbReference>
<evidence type="ECO:0000256" key="3">
    <source>
        <dbReference type="ARBA" id="ARBA00022576"/>
    </source>
</evidence>
<dbReference type="InterPro" id="IPR015421">
    <property type="entry name" value="PyrdxlP-dep_Trfase_major"/>
</dbReference>
<keyword evidence="3 6" id="KW-0032">Aminotransferase</keyword>
<evidence type="ECO:0000313" key="8">
    <source>
        <dbReference type="EMBL" id="KFI52280.1"/>
    </source>
</evidence>
<keyword evidence="5" id="KW-0663">Pyridoxal phosphate</keyword>